<keyword evidence="7" id="KW-1185">Reference proteome</keyword>
<comment type="caution">
    <text evidence="6">The sequence shown here is derived from an EMBL/GenBank/DDBJ whole genome shotgun (WGS) entry which is preliminary data.</text>
</comment>
<dbReference type="Gene3D" id="1.10.10.10">
    <property type="entry name" value="Winged helix-like DNA-binding domain superfamily/Winged helix DNA-binding domain"/>
    <property type="match status" value="1"/>
</dbReference>
<dbReference type="PANTHER" id="PTHR12146">
    <property type="entry name" value="40S RIBOSOMAL PROTEIN S10"/>
    <property type="match status" value="1"/>
</dbReference>
<dbReference type="Pfam" id="PF03501">
    <property type="entry name" value="S10_plectin"/>
    <property type="match status" value="1"/>
</dbReference>
<keyword evidence="3" id="KW-0687">Ribonucleoprotein</keyword>
<dbReference type="EMBL" id="JADBGQ010000009">
    <property type="protein sequence ID" value="KAG5379512.1"/>
    <property type="molecule type" value="Genomic_DNA"/>
</dbReference>
<feature type="compositionally biased region" description="Gly residues" evidence="4">
    <location>
        <begin position="473"/>
        <end position="494"/>
    </location>
</feature>
<evidence type="ECO:0000313" key="7">
    <source>
        <dbReference type="Proteomes" id="UP000823674"/>
    </source>
</evidence>
<gene>
    <name evidence="6" type="primary">A07p026810.1_BraROA</name>
    <name evidence="6" type="ORF">IGI04_027354</name>
</gene>
<sequence length="501" mass="55345">MLHIFMENLKSDHRRTIQNVDKAPPPASSDLIGVDDKDELNENENTAQKNTFVQSLGTWSKPLHFTPPPQLGVSEAVQSQIDSFWPTIGEAIVKGPKTKKGQMLFPEQAKPHLPVKTVLPPALKEDGSLRFPWAARMNQSSRNLFRATEPTYRPDGTPQVTIPAKVLRLGPENKEEYVVGQFHRCSNPPGGLIHAVLNRLWGRELEKAAPVQSHIMESIPSHSIILEDSETSKIEQPFDLRSPVTLDHHNFHTEDTPPVYGNGNGFDVVGDSSSYTVTRGGRTIKPTQKVQDMGWTRASGRGENAVTNTARSHLLCCLIAVMIMSEENRRAISKYLFQEGVLFAKKDFNLAQHPLVEGVPNLQVIKLMQSFKSKEYVRETFAWMHYYWFLTNEGIDFLRTYLNLPSEIVPATLKKQQKPLGRPMGDRPRGPPRSDGERRSGDRDGYRGGQRSGGEFGDKSGAPADYQPSFRGSGAGSRPGFGRGAGGYGAGAGPAAGSDLP</sequence>
<feature type="region of interest" description="Disordered" evidence="4">
    <location>
        <begin position="413"/>
        <end position="501"/>
    </location>
</feature>
<feature type="domain" description="Plectin/eS10 N-terminal" evidence="5">
    <location>
        <begin position="324"/>
        <end position="416"/>
    </location>
</feature>
<dbReference type="InterPro" id="IPR037447">
    <property type="entry name" value="Ribosomal_eS10"/>
</dbReference>
<evidence type="ECO:0000256" key="1">
    <source>
        <dbReference type="ARBA" id="ARBA00007278"/>
    </source>
</evidence>
<protein>
    <recommendedName>
        <fullName evidence="5">Plectin/eS10 N-terminal domain-containing protein</fullName>
    </recommendedName>
</protein>
<dbReference type="InterPro" id="IPR005326">
    <property type="entry name" value="Plectin_eS10_N"/>
</dbReference>
<evidence type="ECO:0000259" key="5">
    <source>
        <dbReference type="Pfam" id="PF03501"/>
    </source>
</evidence>
<name>A0ABQ7KZT2_BRACM</name>
<evidence type="ECO:0000313" key="6">
    <source>
        <dbReference type="EMBL" id="KAG5379512.1"/>
    </source>
</evidence>
<dbReference type="PANTHER" id="PTHR12146:SF21">
    <property type="entry name" value="DUF4283 DOMAIN-CONTAINING PROTEIN"/>
    <property type="match status" value="1"/>
</dbReference>
<reference evidence="6 7" key="1">
    <citation type="submission" date="2021-03" db="EMBL/GenBank/DDBJ databases">
        <authorList>
            <person name="King G.J."/>
            <person name="Bancroft I."/>
            <person name="Baten A."/>
            <person name="Bloomfield J."/>
            <person name="Borpatragohain P."/>
            <person name="He Z."/>
            <person name="Irish N."/>
            <person name="Irwin J."/>
            <person name="Liu K."/>
            <person name="Mauleon R.P."/>
            <person name="Moore J."/>
            <person name="Morris R."/>
            <person name="Ostergaard L."/>
            <person name="Wang B."/>
            <person name="Wells R."/>
        </authorList>
    </citation>
    <scope>NUCLEOTIDE SEQUENCE [LARGE SCALE GENOMIC DNA]</scope>
    <source>
        <strain evidence="6">R-o-18</strain>
        <tissue evidence="6">Leaf</tissue>
    </source>
</reference>
<comment type="similarity">
    <text evidence="1">Belongs to the eukaryotic ribosomal protein eS10 family.</text>
</comment>
<dbReference type="Proteomes" id="UP000823674">
    <property type="component" value="Chromosome A07"/>
</dbReference>
<evidence type="ECO:0000256" key="2">
    <source>
        <dbReference type="ARBA" id="ARBA00022980"/>
    </source>
</evidence>
<feature type="compositionally biased region" description="Basic and acidic residues" evidence="4">
    <location>
        <begin position="424"/>
        <end position="446"/>
    </location>
</feature>
<evidence type="ECO:0000256" key="4">
    <source>
        <dbReference type="SAM" id="MobiDB-lite"/>
    </source>
</evidence>
<organism evidence="6 7">
    <name type="scientific">Brassica rapa subsp. trilocularis</name>
    <dbReference type="NCBI Taxonomy" id="1813537"/>
    <lineage>
        <taxon>Eukaryota</taxon>
        <taxon>Viridiplantae</taxon>
        <taxon>Streptophyta</taxon>
        <taxon>Embryophyta</taxon>
        <taxon>Tracheophyta</taxon>
        <taxon>Spermatophyta</taxon>
        <taxon>Magnoliopsida</taxon>
        <taxon>eudicotyledons</taxon>
        <taxon>Gunneridae</taxon>
        <taxon>Pentapetalae</taxon>
        <taxon>rosids</taxon>
        <taxon>malvids</taxon>
        <taxon>Brassicales</taxon>
        <taxon>Brassicaceae</taxon>
        <taxon>Brassiceae</taxon>
        <taxon>Brassica</taxon>
    </lineage>
</organism>
<proteinExistence type="inferred from homology"/>
<accession>A0ABQ7KZT2</accession>
<evidence type="ECO:0000256" key="3">
    <source>
        <dbReference type="ARBA" id="ARBA00023274"/>
    </source>
</evidence>
<dbReference type="InterPro" id="IPR036388">
    <property type="entry name" value="WH-like_DNA-bd_sf"/>
</dbReference>
<keyword evidence="2" id="KW-0689">Ribosomal protein</keyword>